<feature type="compositionally biased region" description="Low complexity" evidence="1">
    <location>
        <begin position="829"/>
        <end position="846"/>
    </location>
</feature>
<feature type="region of interest" description="Disordered" evidence="1">
    <location>
        <begin position="994"/>
        <end position="1126"/>
    </location>
</feature>
<feature type="region of interest" description="Disordered" evidence="1">
    <location>
        <begin position="283"/>
        <end position="482"/>
    </location>
</feature>
<dbReference type="Pfam" id="PF14438">
    <property type="entry name" value="SM-ATX"/>
    <property type="match status" value="1"/>
</dbReference>
<feature type="compositionally biased region" description="Low complexity" evidence="1">
    <location>
        <begin position="557"/>
        <end position="567"/>
    </location>
</feature>
<evidence type="ECO:0000313" key="3">
    <source>
        <dbReference type="EMBL" id="KAK6535182.1"/>
    </source>
</evidence>
<name>A0AAV9X371_9PEZI</name>
<sequence length="1126" mass="120639">MATTAAPATTSGQPGGPGGRPQIKVGSNPNMNRRGMQSPVDGGANKRNTQHKPWGQQNHSGQQKYQVPNAINNQKKATETDTPDKHMNDRTVYLLANCVGRRITATLKSGAQFQGVYTGSSMTGDLGCVLKFAKQIRGSQGEEDQIVTNFVGGGLEKTLIIESKDLMDLEVLDVPLELSELTTNQNGSGQFKTDVDISGNQPIKERELQRWQADDSNLGGGLEDSTDSQGVEKKWDQFETNERLFGVKSDFDENIYTTRIDTNHPLHKQREAAAAKIAREIETNTGPGGNLSAHQAEERGLKVDDSGVDEEDKYSSVQRAPSFNTTTSGTQKYMPPALRAQVSAPPATSSTPPAAKETAKEAPKEPTVTDTPPVIQPTSETPVPQPTSKSENTKQPAATPPAPVAPVIPTITEQAPSPQPPSISSFKAEDPKPKDKAPLPESVKKASIAVPAVPILPIHKGSENPQQPNANAPSAAGTDNPLRRVKDAFQQFTNTERERLEKRRQAMAKKDKDVKLQDLKKFAQSFKLNTPVPQDLVPILAKDKAKQDEIIEKSKVNAAAAVQAKKQTPSSQSTAGANASAIQSSLRTPIPAPPSQTSNASGASAQNAQITDKNGLNKAPIPGFPPRHPAGYRPDRPQPLPPNMNLPPAPGPRLLSDKIRHNQQMKQTGQYGSMPVPIPVVDHSAPPTGPAAMQPKAFSPTGPKPNPRALEFRPSPYAPVFTPGGNAPAPSTASPVPSTSSRATSPSMFFGTKKPKPVEERIPVTEAFDPFKRMKTDTEQNKDKSAIQTDKPHLIQGFINKPWGTLPTWQVKEENQEKKYTEVFEKSEASTTSATPSSQSHPTNTHQPHHPPHPTGHPIPTHISQIPHMPHDRHPGPHIPTFSGPTPFDQDHGRPINSPPNVLPSPSLQNASIPNQYGSPGTHHAIVYPNHPQYGVLGQNGQFGGYRGGYAGAPQFIQPPGGAGGASPMVMGGQGQQPIPFMVPGMGGPFIQQGMPQGMYSPHQMHAYPGQPAGPPPPSGGYPSPGRGAPMMMHQSSQQGHQTPVPAPMMLSMSSGPAGHPPQHNMMRPFHGPPHFNQHPGGQHHPQNQYGQYPGGRGSGHPHHNSLPGHPSGPSNVPHETTEEGK</sequence>
<feature type="compositionally biased region" description="Low complexity" evidence="1">
    <location>
        <begin position="1021"/>
        <end position="1042"/>
    </location>
</feature>
<dbReference type="GO" id="GO:0034063">
    <property type="term" value="P:stress granule assembly"/>
    <property type="evidence" value="ECO:0007669"/>
    <property type="project" value="TreeGrafter"/>
</dbReference>
<feature type="compositionally biased region" description="Low complexity" evidence="1">
    <location>
        <begin position="1069"/>
        <end position="1092"/>
    </location>
</feature>
<feature type="compositionally biased region" description="Pro residues" evidence="1">
    <location>
        <begin position="637"/>
        <end position="651"/>
    </location>
</feature>
<feature type="compositionally biased region" description="Polar residues" evidence="1">
    <location>
        <begin position="376"/>
        <end position="395"/>
    </location>
</feature>
<dbReference type="AlphaFoldDB" id="A0AAV9X371"/>
<feature type="compositionally biased region" description="Low complexity" evidence="1">
    <location>
        <begin position="343"/>
        <end position="356"/>
    </location>
</feature>
<feature type="compositionally biased region" description="Polar residues" evidence="1">
    <location>
        <begin position="315"/>
        <end position="331"/>
    </location>
</feature>
<dbReference type="InterPro" id="IPR025852">
    <property type="entry name" value="SM_dom_ATX"/>
</dbReference>
<dbReference type="PANTHER" id="PTHR12854:SF7">
    <property type="entry name" value="ATAXIN-2 HOMOLOG"/>
    <property type="match status" value="1"/>
</dbReference>
<feature type="region of interest" description="Disordered" evidence="1">
    <location>
        <begin position="823"/>
        <end position="917"/>
    </location>
</feature>
<dbReference type="InterPro" id="IPR009604">
    <property type="entry name" value="LsmAD_domain"/>
</dbReference>
<feature type="region of interest" description="Disordered" evidence="1">
    <location>
        <begin position="557"/>
        <end position="656"/>
    </location>
</feature>
<feature type="compositionally biased region" description="Basic and acidic residues" evidence="1">
    <location>
        <begin position="295"/>
        <end position="305"/>
    </location>
</feature>
<comment type="caution">
    <text evidence="3">The sequence shown here is derived from an EMBL/GenBank/DDBJ whole genome shotgun (WGS) entry which is preliminary data.</text>
</comment>
<dbReference type="Pfam" id="PF06741">
    <property type="entry name" value="LsmAD"/>
    <property type="match status" value="1"/>
</dbReference>
<proteinExistence type="predicted"/>
<feature type="compositionally biased region" description="Low complexity" evidence="1">
    <location>
        <begin position="464"/>
        <end position="476"/>
    </location>
</feature>
<accession>A0AAV9X371</accession>
<feature type="region of interest" description="Disordered" evidence="1">
    <location>
        <begin position="722"/>
        <end position="754"/>
    </location>
</feature>
<evidence type="ECO:0000259" key="2">
    <source>
        <dbReference type="SMART" id="SM01272"/>
    </source>
</evidence>
<protein>
    <recommendedName>
        <fullName evidence="2">LsmAD domain-containing protein</fullName>
    </recommendedName>
</protein>
<dbReference type="EMBL" id="JAVHJO010000010">
    <property type="protein sequence ID" value="KAK6535182.1"/>
    <property type="molecule type" value="Genomic_DNA"/>
</dbReference>
<feature type="compositionally biased region" description="Polar residues" evidence="1">
    <location>
        <begin position="568"/>
        <end position="587"/>
    </location>
</feature>
<feature type="compositionally biased region" description="Low complexity" evidence="1">
    <location>
        <begin position="1"/>
        <end position="12"/>
    </location>
</feature>
<reference evidence="3 4" key="1">
    <citation type="submission" date="2019-10" db="EMBL/GenBank/DDBJ databases">
        <authorList>
            <person name="Palmer J.M."/>
        </authorList>
    </citation>
    <scope>NUCLEOTIDE SEQUENCE [LARGE SCALE GENOMIC DNA]</scope>
    <source>
        <strain evidence="3 4">TWF694</strain>
    </source>
</reference>
<gene>
    <name evidence="3" type="ORF">TWF694_001654</name>
</gene>
<evidence type="ECO:0000256" key="1">
    <source>
        <dbReference type="SAM" id="MobiDB-lite"/>
    </source>
</evidence>
<feature type="compositionally biased region" description="Low complexity" evidence="1">
    <location>
        <begin position="727"/>
        <end position="747"/>
    </location>
</feature>
<keyword evidence="4" id="KW-1185">Reference proteome</keyword>
<feature type="domain" description="LsmAD" evidence="2">
    <location>
        <begin position="245"/>
        <end position="320"/>
    </location>
</feature>
<feature type="compositionally biased region" description="Low complexity" evidence="1">
    <location>
        <begin position="595"/>
        <end position="609"/>
    </location>
</feature>
<feature type="region of interest" description="Disordered" evidence="1">
    <location>
        <begin position="1"/>
        <end position="63"/>
    </location>
</feature>
<dbReference type="SMART" id="SM01272">
    <property type="entry name" value="LsmAD"/>
    <property type="match status" value="1"/>
</dbReference>
<evidence type="ECO:0000313" key="4">
    <source>
        <dbReference type="Proteomes" id="UP001365542"/>
    </source>
</evidence>
<dbReference type="PANTHER" id="PTHR12854">
    <property type="entry name" value="ATAXIN 2-RELATED"/>
    <property type="match status" value="1"/>
</dbReference>
<feature type="region of interest" description="Disordered" evidence="1">
    <location>
        <begin position="212"/>
        <end position="231"/>
    </location>
</feature>
<dbReference type="InterPro" id="IPR045117">
    <property type="entry name" value="ATXN2-like"/>
</dbReference>
<organism evidence="3 4">
    <name type="scientific">Orbilia ellipsospora</name>
    <dbReference type="NCBI Taxonomy" id="2528407"/>
    <lineage>
        <taxon>Eukaryota</taxon>
        <taxon>Fungi</taxon>
        <taxon>Dikarya</taxon>
        <taxon>Ascomycota</taxon>
        <taxon>Pezizomycotina</taxon>
        <taxon>Orbiliomycetes</taxon>
        <taxon>Orbiliales</taxon>
        <taxon>Orbiliaceae</taxon>
        <taxon>Orbilia</taxon>
    </lineage>
</organism>
<dbReference type="GO" id="GO:0003729">
    <property type="term" value="F:mRNA binding"/>
    <property type="evidence" value="ECO:0007669"/>
    <property type="project" value="TreeGrafter"/>
</dbReference>
<dbReference type="GO" id="GO:0010494">
    <property type="term" value="C:cytoplasmic stress granule"/>
    <property type="evidence" value="ECO:0007669"/>
    <property type="project" value="TreeGrafter"/>
</dbReference>
<feature type="compositionally biased region" description="Basic and acidic residues" evidence="1">
    <location>
        <begin position="427"/>
        <end position="444"/>
    </location>
</feature>
<dbReference type="Proteomes" id="UP001365542">
    <property type="component" value="Unassembled WGS sequence"/>
</dbReference>